<comment type="subcellular location">
    <subcellularLocation>
        <location evidence="1">Cell envelope</location>
    </subcellularLocation>
</comment>
<proteinExistence type="inferred from homology"/>
<evidence type="ECO:0000313" key="6">
    <source>
        <dbReference type="EMBL" id="MDQ0152133.1"/>
    </source>
</evidence>
<organism evidence="6 7">
    <name type="scientific">Moryella indoligenes</name>
    <dbReference type="NCBI Taxonomy" id="371674"/>
    <lineage>
        <taxon>Bacteria</taxon>
        <taxon>Bacillati</taxon>
        <taxon>Bacillota</taxon>
        <taxon>Clostridia</taxon>
        <taxon>Lachnospirales</taxon>
        <taxon>Lachnospiraceae</taxon>
        <taxon>Moryella</taxon>
    </lineage>
</organism>
<dbReference type="GO" id="GO:0055085">
    <property type="term" value="P:transmembrane transport"/>
    <property type="evidence" value="ECO:0007669"/>
    <property type="project" value="InterPro"/>
</dbReference>
<reference evidence="6" key="1">
    <citation type="submission" date="2023-07" db="EMBL/GenBank/DDBJ databases">
        <title>Genomic Encyclopedia of Type Strains, Phase IV (KMG-IV): sequencing the most valuable type-strain genomes for metagenomic binning, comparative biology and taxonomic classification.</title>
        <authorList>
            <person name="Goeker M."/>
        </authorList>
    </citation>
    <scope>NUCLEOTIDE SEQUENCE</scope>
    <source>
        <strain evidence="6">DSM 19659</strain>
    </source>
</reference>
<dbReference type="Proteomes" id="UP001241537">
    <property type="component" value="Unassembled WGS sequence"/>
</dbReference>
<dbReference type="NCBIfam" id="NF037995">
    <property type="entry name" value="TRAP_S1"/>
    <property type="match status" value="1"/>
</dbReference>
<dbReference type="PANTHER" id="PTHR33376">
    <property type="match status" value="1"/>
</dbReference>
<dbReference type="PANTHER" id="PTHR33376:SF4">
    <property type="entry name" value="SIALIC ACID-BINDING PERIPLASMIC PROTEIN SIAP"/>
    <property type="match status" value="1"/>
</dbReference>
<dbReference type="Pfam" id="PF03480">
    <property type="entry name" value="DctP"/>
    <property type="match status" value="1"/>
</dbReference>
<dbReference type="RefSeq" id="WP_307253481.1">
    <property type="nucleotide sequence ID" value="NZ_JAUSTO010000004.1"/>
</dbReference>
<evidence type="ECO:0000256" key="4">
    <source>
        <dbReference type="ARBA" id="ARBA00022729"/>
    </source>
</evidence>
<evidence type="ECO:0000313" key="7">
    <source>
        <dbReference type="Proteomes" id="UP001241537"/>
    </source>
</evidence>
<comment type="similarity">
    <text evidence="2">Belongs to the bacterial solute-binding protein 7 family.</text>
</comment>
<comment type="caution">
    <text evidence="6">The sequence shown here is derived from an EMBL/GenBank/DDBJ whole genome shotgun (WGS) entry which is preliminary data.</text>
</comment>
<dbReference type="GO" id="GO:0030288">
    <property type="term" value="C:outer membrane-bounded periplasmic space"/>
    <property type="evidence" value="ECO:0007669"/>
    <property type="project" value="InterPro"/>
</dbReference>
<sequence length="365" mass="39462">MKKRIAAMVLSAAMAATLAACGGSGTAATTAAASAETAAPAEAAESKAEESAAAADAVDTSNAAYTISIGHINAENDSWHLAALDFKEQVEKNSNGQIKVEVYPNSQLGSEIDMIQSILQQGGCDITYTGESMQTYSPDLGMIGMPYLIQSDEHMTAVLEGEVGKKLEGMMEEAGMKVLGYFTRGPRYITSNKEIKSTADCQNLLIRTPQSPMTVAAFEALGAKPTPMALSEVFTSLQSGTIEAQENPFAMIQNQSFYEVQKYLVKTAHLRAWVYIAMGKAQFDALPAELQQVVLDAGKHAQACEHEIFLENEKKFEKQLQEEGMTFIDVDQQEFADKMIAGVLPILTESQKQLYDEIEAANPSK</sequence>
<dbReference type="Gene3D" id="3.40.190.170">
    <property type="entry name" value="Bacterial extracellular solute-binding protein, family 7"/>
    <property type="match status" value="1"/>
</dbReference>
<dbReference type="NCBIfam" id="TIGR00787">
    <property type="entry name" value="dctP"/>
    <property type="match status" value="1"/>
</dbReference>
<dbReference type="InterPro" id="IPR018389">
    <property type="entry name" value="DctP_fam"/>
</dbReference>
<keyword evidence="4 5" id="KW-0732">Signal</keyword>
<gene>
    <name evidence="6" type="ORF">J2S20_000818</name>
</gene>
<keyword evidence="3" id="KW-0813">Transport</keyword>
<dbReference type="PROSITE" id="PS51257">
    <property type="entry name" value="PROKAR_LIPOPROTEIN"/>
    <property type="match status" value="1"/>
</dbReference>
<evidence type="ECO:0000256" key="5">
    <source>
        <dbReference type="SAM" id="SignalP"/>
    </source>
</evidence>
<name>A0AAE3V9V0_9FIRM</name>
<dbReference type="InterPro" id="IPR004682">
    <property type="entry name" value="TRAP_DctP"/>
</dbReference>
<protein>
    <submittedName>
        <fullName evidence="6">Tripartite ATP-independent transporter DctP family solute receptor</fullName>
    </submittedName>
</protein>
<dbReference type="EMBL" id="JAUSTO010000004">
    <property type="protein sequence ID" value="MDQ0152133.1"/>
    <property type="molecule type" value="Genomic_DNA"/>
</dbReference>
<feature type="chain" id="PRO_5042096727" evidence="5">
    <location>
        <begin position="28"/>
        <end position="365"/>
    </location>
</feature>
<dbReference type="AlphaFoldDB" id="A0AAE3V9V0"/>
<keyword evidence="6" id="KW-0675">Receptor</keyword>
<dbReference type="CDD" id="cd13603">
    <property type="entry name" value="PBP2_TRAP_Siap_TeaA_like"/>
    <property type="match status" value="1"/>
</dbReference>
<dbReference type="InterPro" id="IPR038404">
    <property type="entry name" value="TRAP_DctP_sf"/>
</dbReference>
<keyword evidence="7" id="KW-1185">Reference proteome</keyword>
<evidence type="ECO:0000256" key="2">
    <source>
        <dbReference type="ARBA" id="ARBA00009023"/>
    </source>
</evidence>
<evidence type="ECO:0000256" key="1">
    <source>
        <dbReference type="ARBA" id="ARBA00004196"/>
    </source>
</evidence>
<evidence type="ECO:0000256" key="3">
    <source>
        <dbReference type="ARBA" id="ARBA00022448"/>
    </source>
</evidence>
<dbReference type="PIRSF" id="PIRSF006470">
    <property type="entry name" value="DctB"/>
    <property type="match status" value="1"/>
</dbReference>
<feature type="signal peptide" evidence="5">
    <location>
        <begin position="1"/>
        <end position="27"/>
    </location>
</feature>
<accession>A0AAE3V9V0</accession>